<name>A0A0M1N0B6_9MOLU</name>
<proteinExistence type="inferred from homology"/>
<dbReference type="SUPFAM" id="SSF161098">
    <property type="entry name" value="MetI-like"/>
    <property type="match status" value="1"/>
</dbReference>
<dbReference type="InterPro" id="IPR043429">
    <property type="entry name" value="ArtM/GltK/GlnP/TcyL/YhdX-like"/>
</dbReference>
<evidence type="ECO:0000313" key="8">
    <source>
        <dbReference type="EMBL" id="KOR75601.1"/>
    </source>
</evidence>
<sequence>MDLNIKTYWKKNGTKIFFLTIFLLFLIWLHYSVLSFSDVKNNSDLSTKGPSFWSNLYQSLPAYKQGFLTTLLLAIDGLFLGFLLAILLTMWKNSSEVIKRQKTCLIYLQKILTVIFNFLMNFFKAIPIVIQALLFYSFLVNIPSFKGSLGPVIVGLIIIMLNTAFNLTEIMLNHIKFFDPGQIEAAHSLGMNQKQVFRYITLGQTFKRTIHSIWNQFIINLKETALFQIIGVVSLIFAAQRQVSITFDTITPYLLISLFYLMLVGMTDLINQKTKH</sequence>
<dbReference type="GO" id="GO:0005886">
    <property type="term" value="C:plasma membrane"/>
    <property type="evidence" value="ECO:0007669"/>
    <property type="project" value="UniProtKB-SubCell"/>
</dbReference>
<dbReference type="RefSeq" id="WP_053521359.1">
    <property type="nucleotide sequence ID" value="NZ_LHCF01000003.1"/>
</dbReference>
<feature type="transmembrane region" description="Helical" evidence="6">
    <location>
        <begin position="67"/>
        <end position="91"/>
    </location>
</feature>
<dbReference type="CDD" id="cd06261">
    <property type="entry name" value="TM_PBP2"/>
    <property type="match status" value="1"/>
</dbReference>
<comment type="subcellular location">
    <subcellularLocation>
        <location evidence="6">Cell membrane</location>
        <topology evidence="6">Multi-pass membrane protein</topology>
    </subcellularLocation>
    <subcellularLocation>
        <location evidence="1">Membrane</location>
        <topology evidence="1">Multi-pass membrane protein</topology>
    </subcellularLocation>
</comment>
<feature type="transmembrane region" description="Helical" evidence="6">
    <location>
        <begin position="148"/>
        <end position="167"/>
    </location>
</feature>
<keyword evidence="3" id="KW-0029">Amino-acid transport</keyword>
<dbReference type="PANTHER" id="PTHR30614:SF0">
    <property type="entry name" value="L-CYSTINE TRANSPORT SYSTEM PERMEASE PROTEIN TCYL"/>
    <property type="match status" value="1"/>
</dbReference>
<accession>A0A0M1N0B6</accession>
<comment type="caution">
    <text evidence="8">The sequence shown here is derived from an EMBL/GenBank/DDBJ whole genome shotgun (WGS) entry which is preliminary data.</text>
</comment>
<dbReference type="GO" id="GO:0006865">
    <property type="term" value="P:amino acid transport"/>
    <property type="evidence" value="ECO:0007669"/>
    <property type="project" value="UniProtKB-KW"/>
</dbReference>
<protein>
    <submittedName>
        <fullName evidence="8">ABC-type amino acid ABC transporter, permease component</fullName>
    </submittedName>
</protein>
<keyword evidence="5 6" id="KW-0472">Membrane</keyword>
<dbReference type="EMBL" id="LHCF01000003">
    <property type="protein sequence ID" value="KOR75601.1"/>
    <property type="molecule type" value="Genomic_DNA"/>
</dbReference>
<dbReference type="AlphaFoldDB" id="A0A0M1N0B6"/>
<keyword evidence="6" id="KW-0813">Transport</keyword>
<evidence type="ECO:0000256" key="3">
    <source>
        <dbReference type="ARBA" id="ARBA00022970"/>
    </source>
</evidence>
<evidence type="ECO:0000256" key="2">
    <source>
        <dbReference type="ARBA" id="ARBA00022692"/>
    </source>
</evidence>
<evidence type="ECO:0000259" key="7">
    <source>
        <dbReference type="PROSITE" id="PS50928"/>
    </source>
</evidence>
<dbReference type="Proteomes" id="UP000037386">
    <property type="component" value="Unassembled WGS sequence"/>
</dbReference>
<feature type="transmembrane region" description="Helical" evidence="6">
    <location>
        <begin position="12"/>
        <end position="31"/>
    </location>
</feature>
<dbReference type="Gene3D" id="1.10.3720.10">
    <property type="entry name" value="MetI-like"/>
    <property type="match status" value="1"/>
</dbReference>
<dbReference type="Pfam" id="PF00528">
    <property type="entry name" value="BPD_transp_1"/>
    <property type="match status" value="1"/>
</dbReference>
<dbReference type="OrthoDB" id="385634at2"/>
<comment type="similarity">
    <text evidence="6">Belongs to the binding-protein-dependent transport system permease family.</text>
</comment>
<organism evidence="8 9">
    <name type="scientific">Candidatus Phytoplasma pruni</name>
    <dbReference type="NCBI Taxonomy" id="479893"/>
    <lineage>
        <taxon>Bacteria</taxon>
        <taxon>Bacillati</taxon>
        <taxon>Mycoplasmatota</taxon>
        <taxon>Mollicutes</taxon>
        <taxon>Acholeplasmatales</taxon>
        <taxon>Acholeplasmataceae</taxon>
        <taxon>Candidatus Phytoplasma</taxon>
        <taxon>16SrIII (X-disease group)</taxon>
    </lineage>
</organism>
<evidence type="ECO:0000256" key="4">
    <source>
        <dbReference type="ARBA" id="ARBA00022989"/>
    </source>
</evidence>
<feature type="domain" description="ABC transmembrane type-1" evidence="7">
    <location>
        <begin position="67"/>
        <end position="271"/>
    </location>
</feature>
<evidence type="ECO:0000256" key="1">
    <source>
        <dbReference type="ARBA" id="ARBA00004141"/>
    </source>
</evidence>
<reference evidence="9" key="1">
    <citation type="submission" date="2015-05" db="EMBL/GenBank/DDBJ databases">
        <title>Draft genome sequence of 'Candidatus Phytoplasma Pruni' strain CX, a plant pathogenic bacterium.</title>
        <authorList>
            <person name="Lee I.-M."/>
            <person name="Bottner-Parker K.D."/>
            <person name="Shao J."/>
            <person name="Gundersen-Rindal D.E."/>
            <person name="Zhao Y."/>
            <person name="Davis R.E."/>
        </authorList>
    </citation>
    <scope>NUCLEOTIDE SEQUENCE [LARGE SCALE GENOMIC DNA]</scope>
    <source>
        <strain evidence="9">CX</strain>
    </source>
</reference>
<dbReference type="PROSITE" id="PS50928">
    <property type="entry name" value="ABC_TM1"/>
    <property type="match status" value="1"/>
</dbReference>
<keyword evidence="2 6" id="KW-0812">Transmembrane</keyword>
<feature type="transmembrane region" description="Helical" evidence="6">
    <location>
        <begin position="250"/>
        <end position="270"/>
    </location>
</feature>
<feature type="transmembrane region" description="Helical" evidence="6">
    <location>
        <begin position="217"/>
        <end position="238"/>
    </location>
</feature>
<dbReference type="GO" id="GO:0055085">
    <property type="term" value="P:transmembrane transport"/>
    <property type="evidence" value="ECO:0007669"/>
    <property type="project" value="InterPro"/>
</dbReference>
<feature type="transmembrane region" description="Helical" evidence="6">
    <location>
        <begin position="111"/>
        <end position="136"/>
    </location>
</feature>
<evidence type="ECO:0000256" key="6">
    <source>
        <dbReference type="RuleBase" id="RU363032"/>
    </source>
</evidence>
<dbReference type="STRING" id="479893.CPX_001391"/>
<dbReference type="InterPro" id="IPR035906">
    <property type="entry name" value="MetI-like_sf"/>
</dbReference>
<keyword evidence="4 6" id="KW-1133">Transmembrane helix</keyword>
<evidence type="ECO:0000313" key="9">
    <source>
        <dbReference type="Proteomes" id="UP000037386"/>
    </source>
</evidence>
<gene>
    <name evidence="8" type="primary">glnP</name>
    <name evidence="8" type="ORF">CPX_001391</name>
</gene>
<dbReference type="InterPro" id="IPR000515">
    <property type="entry name" value="MetI-like"/>
</dbReference>
<dbReference type="PATRIC" id="fig|479893.3.peg.174"/>
<evidence type="ECO:0000256" key="5">
    <source>
        <dbReference type="ARBA" id="ARBA00023136"/>
    </source>
</evidence>
<dbReference type="PANTHER" id="PTHR30614">
    <property type="entry name" value="MEMBRANE COMPONENT OF AMINO ACID ABC TRANSPORTER"/>
    <property type="match status" value="1"/>
</dbReference>